<protein>
    <submittedName>
        <fullName evidence="4">Uncharacterized protein LOC105170014</fullName>
    </submittedName>
</protein>
<feature type="domain" description="DC1" evidence="2">
    <location>
        <begin position="5"/>
        <end position="50"/>
    </location>
</feature>
<keyword evidence="1" id="KW-0677">Repeat</keyword>
<keyword evidence="3" id="KW-1185">Reference proteome</keyword>
<reference evidence="3" key="1">
    <citation type="submission" date="2024-10" db="UniProtKB">
        <authorList>
            <consortium name="RefSeq"/>
        </authorList>
    </citation>
    <scope>NUCLEOTIDE SEQUENCE [LARGE SCALE GENOMIC DNA]</scope>
    <source>
        <strain evidence="3">cv. Zhongzhi No. 13</strain>
    </source>
</reference>
<organism evidence="3 4">
    <name type="scientific">Sesamum indicum</name>
    <name type="common">Oriental sesame</name>
    <name type="synonym">Sesamum orientale</name>
    <dbReference type="NCBI Taxonomy" id="4182"/>
    <lineage>
        <taxon>Eukaryota</taxon>
        <taxon>Viridiplantae</taxon>
        <taxon>Streptophyta</taxon>
        <taxon>Embryophyta</taxon>
        <taxon>Tracheophyta</taxon>
        <taxon>Spermatophyta</taxon>
        <taxon>Magnoliopsida</taxon>
        <taxon>eudicotyledons</taxon>
        <taxon>Gunneridae</taxon>
        <taxon>Pentapetalae</taxon>
        <taxon>asterids</taxon>
        <taxon>lamiids</taxon>
        <taxon>Lamiales</taxon>
        <taxon>Pedaliaceae</taxon>
        <taxon>Sesamum</taxon>
    </lineage>
</organism>
<evidence type="ECO:0000256" key="1">
    <source>
        <dbReference type="ARBA" id="ARBA00022737"/>
    </source>
</evidence>
<evidence type="ECO:0000313" key="3">
    <source>
        <dbReference type="Proteomes" id="UP000504604"/>
    </source>
</evidence>
<accession>A0A6I9TVA9</accession>
<dbReference type="InterPro" id="IPR046349">
    <property type="entry name" value="C1-like_sf"/>
</dbReference>
<dbReference type="Proteomes" id="UP000504604">
    <property type="component" value="Linkage group LG1"/>
</dbReference>
<dbReference type="RefSeq" id="XP_011088894.1">
    <property type="nucleotide sequence ID" value="XM_011090592.2"/>
</dbReference>
<dbReference type="PANTHER" id="PTHR46288">
    <property type="entry name" value="PHORBOL-ESTER/DAG-TYPE DOMAIN-CONTAINING PROTEIN"/>
    <property type="match status" value="1"/>
</dbReference>
<dbReference type="SUPFAM" id="SSF57889">
    <property type="entry name" value="Cysteine-rich domain"/>
    <property type="match status" value="1"/>
</dbReference>
<dbReference type="PANTHER" id="PTHR46288:SF68">
    <property type="entry name" value="DC1 DOMAIN-CONTAINING PROTEIN"/>
    <property type="match status" value="1"/>
</dbReference>
<name>A0A6I9TVA9_SESIN</name>
<dbReference type="InterPro" id="IPR004146">
    <property type="entry name" value="DC1"/>
</dbReference>
<reference evidence="4" key="2">
    <citation type="submission" date="2025-08" db="UniProtKB">
        <authorList>
            <consortium name="RefSeq"/>
        </authorList>
    </citation>
    <scope>IDENTIFICATION</scope>
</reference>
<evidence type="ECO:0000313" key="4">
    <source>
        <dbReference type="RefSeq" id="XP_011088894.1"/>
    </source>
</evidence>
<evidence type="ECO:0000259" key="2">
    <source>
        <dbReference type="Pfam" id="PF03107"/>
    </source>
</evidence>
<feature type="domain" description="DC1" evidence="2">
    <location>
        <begin position="61"/>
        <end position="105"/>
    </location>
</feature>
<dbReference type="Gramene" id="SIN_1008240.t">
    <property type="protein sequence ID" value="SIN_1008240.t.cds1"/>
    <property type="gene ID" value="SIN_1008240"/>
</dbReference>
<dbReference type="AlphaFoldDB" id="A0A6I9TVA9"/>
<dbReference type="GeneID" id="105170014"/>
<dbReference type="KEGG" id="sind:105170014"/>
<dbReference type="OrthoDB" id="1748194at2759"/>
<proteinExistence type="predicted"/>
<sequence length="197" mass="22751">MKHASHPHDLSVAPNTPHENKNLACFGCNLPLFGTCYSCSTCNFYLHKFCFDLPQSSHVASHPNHTLGLLYPPYCHGPCDSCGDSCNGFTYNCTFCNYNIHASCAVLLHSDPQNERDQYTSTFFRHKLAEMKSLRSQLSAKKQRDEGEEAHYRQMEMEAELQRRRHNMHMQQLQRMSDSIDFMGQIGTSTNYTYRYF</sequence>
<dbReference type="InParanoid" id="A0A6I9TVA9"/>
<gene>
    <name evidence="4" type="primary">LOC105170014</name>
</gene>
<dbReference type="Pfam" id="PF03107">
    <property type="entry name" value="C1_2"/>
    <property type="match status" value="2"/>
</dbReference>